<protein>
    <recommendedName>
        <fullName evidence="7">RNA-binding protein</fullName>
    </recommendedName>
</protein>
<gene>
    <name evidence="5" type="ORF">Q765_15735</name>
</gene>
<keyword evidence="6" id="KW-1185">Reference proteome</keyword>
<dbReference type="InterPro" id="IPR027039">
    <property type="entry name" value="Crtac1"/>
</dbReference>
<accession>A0A0A2LZL6</accession>
<dbReference type="Pfam" id="PF13517">
    <property type="entry name" value="FG-GAP_3"/>
    <property type="match status" value="3"/>
</dbReference>
<dbReference type="Pfam" id="PF07593">
    <property type="entry name" value="UnbV_ASPIC"/>
    <property type="match status" value="1"/>
</dbReference>
<dbReference type="Proteomes" id="UP000030152">
    <property type="component" value="Unassembled WGS sequence"/>
</dbReference>
<reference evidence="5 6" key="1">
    <citation type="submission" date="2013-09" db="EMBL/GenBank/DDBJ databases">
        <authorList>
            <person name="Zeng Z."/>
            <person name="Chen C."/>
        </authorList>
    </citation>
    <scope>NUCLEOTIDE SEQUENCE [LARGE SCALE GENOMIC DNA]</scope>
    <source>
        <strain evidence="5 6">WB 3.3-2</strain>
    </source>
</reference>
<dbReference type="PANTHER" id="PTHR16026:SF0">
    <property type="entry name" value="CARTILAGE ACIDIC PROTEIN 1"/>
    <property type="match status" value="1"/>
</dbReference>
<comment type="caution">
    <text evidence="5">The sequence shown here is derived from an EMBL/GenBank/DDBJ whole genome shotgun (WGS) entry which is preliminary data.</text>
</comment>
<feature type="domain" description="ASPIC/UnbV" evidence="3">
    <location>
        <begin position="519"/>
        <end position="588"/>
    </location>
</feature>
<keyword evidence="1 2" id="KW-0732">Signal</keyword>
<dbReference type="InterPro" id="IPR028994">
    <property type="entry name" value="Integrin_alpha_N"/>
</dbReference>
<dbReference type="eggNOG" id="COG3291">
    <property type="taxonomic scope" value="Bacteria"/>
</dbReference>
<dbReference type="AlphaFoldDB" id="A0A0A2LZL6"/>
<evidence type="ECO:0008006" key="7">
    <source>
        <dbReference type="Google" id="ProtNLM"/>
    </source>
</evidence>
<dbReference type="InterPro" id="IPR013517">
    <property type="entry name" value="FG-GAP"/>
</dbReference>
<evidence type="ECO:0000259" key="4">
    <source>
        <dbReference type="Pfam" id="PF18962"/>
    </source>
</evidence>
<evidence type="ECO:0000256" key="2">
    <source>
        <dbReference type="SAM" id="SignalP"/>
    </source>
</evidence>
<dbReference type="SUPFAM" id="SSF69318">
    <property type="entry name" value="Integrin alpha N-terminal domain"/>
    <property type="match status" value="2"/>
</dbReference>
<sequence>MKQLFTLALFSLACISAGAQTNCDNAPVVTPGIHNVSFAQGSQAPLLMCFNALPGATALGAWYKYIPDNDYSVTLTTNVGGYPLSDTRLNVYSGSCNNFTCVAGDDDSGGSATSLVHFDVVQGTTYYFAFDNIYSSDDFVFNLTEQEFVPSLFTQRAISLQGTKWCIADMNGDYLDDIVAVEGNSVNLLTQNTNGNGFTPVSYQFPAAQNSPTWSISAGDYDKNGYNDLLFGSSGGASIILASSNNTGFSNVLDSPESIFSQRSNFVDINNDGNLDAFVCHDIAPNVYFQNDGNEGFTYHQGGLGDYGSGGNYGSIWIDYDNDGDIDLFIAKCRGGLNEAGIDELHRNNGDGTFTNVAAEAGLADLHQSWSAAWGDYDNDGDMDIMIGNSAGVYGDNSNLPDSLKQHKLMRNNGDGTFTNITSGSGFDTFTSSNLVHVAHDFDNDGYTDVFCGANTIMHNNGDMTFSPIVITAGSGPIGDLNNDGFLDIQNDNYIYLNSPNGNNWIKINLHGVASNRNGIGARIELYGTGQGWEKQIRDVKSGDGFYYMSTLNTHFGIGTLDAIDRVVIKWPSGTVDTIENPAINSALLVTEGTHVLGTKQLNATAFAVYPNPAKEVLNIKSVVSFDTTKASIYSIDGKLVKSATVQDAAIPVQHLAKGTYIIKVQDKSGKQYSATFIKG</sequence>
<evidence type="ECO:0000313" key="5">
    <source>
        <dbReference type="EMBL" id="KGO85479.1"/>
    </source>
</evidence>
<name>A0A0A2LZL6_9FLAO</name>
<dbReference type="EMBL" id="JRLX01000020">
    <property type="protein sequence ID" value="KGO85479.1"/>
    <property type="molecule type" value="Genomic_DNA"/>
</dbReference>
<feature type="chain" id="PRO_5002002684" description="RNA-binding protein" evidence="2">
    <location>
        <begin position="20"/>
        <end position="680"/>
    </location>
</feature>
<dbReference type="Pfam" id="PF18962">
    <property type="entry name" value="Por_Secre_tail"/>
    <property type="match status" value="1"/>
</dbReference>
<dbReference type="OrthoDB" id="9816120at2"/>
<dbReference type="RefSeq" id="WP_020214677.1">
    <property type="nucleotide sequence ID" value="NZ_JRLX01000020.1"/>
</dbReference>
<evidence type="ECO:0000259" key="3">
    <source>
        <dbReference type="Pfam" id="PF07593"/>
    </source>
</evidence>
<evidence type="ECO:0000313" key="6">
    <source>
        <dbReference type="Proteomes" id="UP000030152"/>
    </source>
</evidence>
<organism evidence="5 6">
    <name type="scientific">Flavobacterium rivuli WB 3.3-2 = DSM 21788</name>
    <dbReference type="NCBI Taxonomy" id="1121895"/>
    <lineage>
        <taxon>Bacteria</taxon>
        <taxon>Pseudomonadati</taxon>
        <taxon>Bacteroidota</taxon>
        <taxon>Flavobacteriia</taxon>
        <taxon>Flavobacteriales</taxon>
        <taxon>Flavobacteriaceae</taxon>
        <taxon>Flavobacterium</taxon>
    </lineage>
</organism>
<feature type="signal peptide" evidence="2">
    <location>
        <begin position="1"/>
        <end position="19"/>
    </location>
</feature>
<dbReference type="PANTHER" id="PTHR16026">
    <property type="entry name" value="CARTILAGE ACIDIC PROTEIN 1"/>
    <property type="match status" value="1"/>
</dbReference>
<dbReference type="Gene3D" id="2.130.10.130">
    <property type="entry name" value="Integrin alpha, N-terminal"/>
    <property type="match status" value="2"/>
</dbReference>
<evidence type="ECO:0000256" key="1">
    <source>
        <dbReference type="ARBA" id="ARBA00022729"/>
    </source>
</evidence>
<dbReference type="NCBIfam" id="TIGR04183">
    <property type="entry name" value="Por_Secre_tail"/>
    <property type="match status" value="1"/>
</dbReference>
<proteinExistence type="predicted"/>
<feature type="domain" description="Secretion system C-terminal sorting" evidence="4">
    <location>
        <begin position="609"/>
        <end position="674"/>
    </location>
</feature>
<dbReference type="InterPro" id="IPR011519">
    <property type="entry name" value="UnbV_ASPIC"/>
</dbReference>
<dbReference type="STRING" id="1121895.GCA_000378485_03501"/>
<dbReference type="InterPro" id="IPR026444">
    <property type="entry name" value="Secre_tail"/>
</dbReference>